<feature type="transmembrane region" description="Helical" evidence="1">
    <location>
        <begin position="86"/>
        <end position="111"/>
    </location>
</feature>
<dbReference type="Pfam" id="PF01901">
    <property type="entry name" value="O_anti_polymase"/>
    <property type="match status" value="1"/>
</dbReference>
<feature type="transmembrane region" description="Helical" evidence="1">
    <location>
        <begin position="338"/>
        <end position="355"/>
    </location>
</feature>
<organism evidence="2 3">
    <name type="scientific">Methanobrevibacter smithii</name>
    <dbReference type="NCBI Taxonomy" id="2173"/>
    <lineage>
        <taxon>Archaea</taxon>
        <taxon>Methanobacteriati</taxon>
        <taxon>Methanobacteriota</taxon>
        <taxon>Methanomada group</taxon>
        <taxon>Methanobacteria</taxon>
        <taxon>Methanobacteriales</taxon>
        <taxon>Methanobacteriaceae</taxon>
        <taxon>Methanobrevibacter</taxon>
    </lineage>
</organism>
<reference evidence="2 3" key="1">
    <citation type="submission" date="2016-10" db="EMBL/GenBank/DDBJ databases">
        <authorList>
            <person name="Varghese N."/>
        </authorList>
    </citation>
    <scope>NUCLEOTIDE SEQUENCE [LARGE SCALE GENOMIC DNA]</scope>
    <source>
        <strain evidence="2 3">KB11</strain>
    </source>
</reference>
<dbReference type="InterPro" id="IPR002760">
    <property type="entry name" value="O_anti_polymase"/>
</dbReference>
<name>A0A2H4U8F8_METSM</name>
<gene>
    <name evidence="2" type="ORF">BK798_08260</name>
</gene>
<keyword evidence="1" id="KW-0472">Membrane</keyword>
<feature type="transmembrane region" description="Helical" evidence="1">
    <location>
        <begin position="147"/>
        <end position="176"/>
    </location>
</feature>
<evidence type="ECO:0008006" key="4">
    <source>
        <dbReference type="Google" id="ProtNLM"/>
    </source>
</evidence>
<sequence length="365" mass="40975">MNLKNFDFFSPYIVAIAIMVFLSMGYIGSFNYRFEYPLSAETIGTVLLATLVFLIGAGIIKSKVTINENASSPIYAKINNILNQKILITLVLIAIILQSINMILIGGIPLFNSVLKSNATTNIWRIAYPLFLIMINLLIAKYYKKRYLILVLIGALIFGLNGYRTSVLGILASIFITMYYINKINRKIGILFVGLIIIGLLAIGYIASQSISGQHWMLNPLELIFYRAGFTLEVFQRILNLGGTTHGHILSMIFSSGSPRTFIGLYVLTDNVCITSTMFGPAYLDFGLTGVLIQMFFMGIFLKVLNIVGKYKKEVGIGIYSIILTHTLIWIETGPTDIMIWFLYLLGFIVIVLNYKNIKFKQKLI</sequence>
<feature type="transmembrane region" description="Helical" evidence="1">
    <location>
        <begin position="315"/>
        <end position="332"/>
    </location>
</feature>
<feature type="transmembrane region" description="Helical" evidence="1">
    <location>
        <begin position="123"/>
        <end position="140"/>
    </location>
</feature>
<dbReference type="Proteomes" id="UP000232133">
    <property type="component" value="Chromosome"/>
</dbReference>
<feature type="transmembrane region" description="Helical" evidence="1">
    <location>
        <begin position="42"/>
        <end position="60"/>
    </location>
</feature>
<evidence type="ECO:0000313" key="3">
    <source>
        <dbReference type="Proteomes" id="UP000232133"/>
    </source>
</evidence>
<dbReference type="AlphaFoldDB" id="A0A2H4U8F8"/>
<dbReference type="GeneID" id="35119366"/>
<dbReference type="EMBL" id="CP017803">
    <property type="protein sequence ID" value="ATZ60410.1"/>
    <property type="molecule type" value="Genomic_DNA"/>
</dbReference>
<feature type="transmembrane region" description="Helical" evidence="1">
    <location>
        <begin position="286"/>
        <end position="308"/>
    </location>
</feature>
<keyword evidence="1" id="KW-0812">Transmembrane</keyword>
<evidence type="ECO:0000256" key="1">
    <source>
        <dbReference type="SAM" id="Phobius"/>
    </source>
</evidence>
<keyword evidence="1" id="KW-1133">Transmembrane helix</keyword>
<dbReference type="NCBIfam" id="TIGR04370">
    <property type="entry name" value="glyco_rpt_poly"/>
    <property type="match status" value="1"/>
</dbReference>
<evidence type="ECO:0000313" key="2">
    <source>
        <dbReference type="EMBL" id="ATZ60410.1"/>
    </source>
</evidence>
<proteinExistence type="predicted"/>
<protein>
    <recommendedName>
        <fullName evidence="4">Oligosaccharide repeat unit polymerase</fullName>
    </recommendedName>
</protein>
<feature type="transmembrane region" description="Helical" evidence="1">
    <location>
        <begin position="188"/>
        <end position="207"/>
    </location>
</feature>
<accession>A0A2H4U8F8</accession>
<feature type="transmembrane region" description="Helical" evidence="1">
    <location>
        <begin position="12"/>
        <end position="30"/>
    </location>
</feature>
<dbReference type="RefSeq" id="WP_100815784.1">
    <property type="nucleotide sequence ID" value="NZ_CP017803.1"/>
</dbReference>